<feature type="transmembrane region" description="Helical" evidence="16">
    <location>
        <begin position="458"/>
        <end position="482"/>
    </location>
</feature>
<feature type="transmembrane region" description="Helical" evidence="16">
    <location>
        <begin position="639"/>
        <end position="672"/>
    </location>
</feature>
<feature type="region of interest" description="Disordered" evidence="15">
    <location>
        <begin position="86"/>
        <end position="137"/>
    </location>
</feature>
<evidence type="ECO:0000313" key="19">
    <source>
        <dbReference type="EMBL" id="KNC24410.1"/>
    </source>
</evidence>
<dbReference type="InterPro" id="IPR002443">
    <property type="entry name" value="SLC12A1/SLC12A2"/>
</dbReference>
<dbReference type="GO" id="GO:0008511">
    <property type="term" value="F:sodium:potassium:chloride symporter activity"/>
    <property type="evidence" value="ECO:0007669"/>
    <property type="project" value="TreeGrafter"/>
</dbReference>
<keyword evidence="4" id="KW-0633">Potassium transport</keyword>
<proteinExistence type="inferred from homology"/>
<feature type="transmembrane region" description="Helical" evidence="16">
    <location>
        <begin position="606"/>
        <end position="627"/>
    </location>
</feature>
<dbReference type="GO" id="GO:0055064">
    <property type="term" value="P:chloride ion homeostasis"/>
    <property type="evidence" value="ECO:0007669"/>
    <property type="project" value="TreeGrafter"/>
</dbReference>
<evidence type="ECO:0000256" key="1">
    <source>
        <dbReference type="ARBA" id="ARBA00004141"/>
    </source>
</evidence>
<keyword evidence="12" id="KW-0325">Glycoprotein</keyword>
<dbReference type="NCBIfam" id="TIGR00930">
    <property type="entry name" value="2a30"/>
    <property type="match status" value="1"/>
</dbReference>
<dbReference type="FunFam" id="1.20.1740.10:FF:000022">
    <property type="entry name" value="Bumetanide-sensitive na-k-cl cotransport protein"/>
    <property type="match status" value="1"/>
</dbReference>
<dbReference type="EMBL" id="JRES01001238">
    <property type="protein sequence ID" value="KNC24410.1"/>
    <property type="molecule type" value="Genomic_DNA"/>
</dbReference>
<comment type="similarity">
    <text evidence="2">Belongs to the SLC12A transporter family.</text>
</comment>
<keyword evidence="13" id="KW-0739">Sodium transport</keyword>
<evidence type="ECO:0000256" key="12">
    <source>
        <dbReference type="ARBA" id="ARBA00023180"/>
    </source>
</evidence>
<dbReference type="Gene3D" id="1.20.1740.10">
    <property type="entry name" value="Amino acid/polyamine transporter I"/>
    <property type="match status" value="1"/>
</dbReference>
<name>A0A0L0BWL3_LUCCU</name>
<dbReference type="PANTHER" id="PTHR11827">
    <property type="entry name" value="SOLUTE CARRIER FAMILY 12, CATION COTRANSPORTERS"/>
    <property type="match status" value="1"/>
</dbReference>
<evidence type="ECO:0000259" key="18">
    <source>
        <dbReference type="Pfam" id="PF03522"/>
    </source>
</evidence>
<keyword evidence="7" id="KW-0630">Potassium</keyword>
<evidence type="ECO:0000256" key="5">
    <source>
        <dbReference type="ARBA" id="ARBA00022692"/>
    </source>
</evidence>
<feature type="transmembrane region" description="Helical" evidence="16">
    <location>
        <begin position="580"/>
        <end position="600"/>
    </location>
</feature>
<protein>
    <recommendedName>
        <fullName evidence="21">Bumetanide-sensitive sodium-(Potassium)-chloride cotransporter</fullName>
    </recommendedName>
</protein>
<feature type="compositionally biased region" description="Polar residues" evidence="15">
    <location>
        <begin position="906"/>
        <end position="922"/>
    </location>
</feature>
<evidence type="ECO:0000256" key="10">
    <source>
        <dbReference type="ARBA" id="ARBA00023065"/>
    </source>
</evidence>
<keyword evidence="9" id="KW-0915">Sodium</keyword>
<keyword evidence="5 16" id="KW-0812">Transmembrane</keyword>
<evidence type="ECO:0000256" key="3">
    <source>
        <dbReference type="ARBA" id="ARBA00022448"/>
    </source>
</evidence>
<evidence type="ECO:0000256" key="16">
    <source>
        <dbReference type="SAM" id="Phobius"/>
    </source>
</evidence>
<dbReference type="Pfam" id="PF03522">
    <property type="entry name" value="SLC12"/>
    <property type="match status" value="1"/>
</dbReference>
<evidence type="ECO:0000256" key="15">
    <source>
        <dbReference type="SAM" id="MobiDB-lite"/>
    </source>
</evidence>
<dbReference type="Pfam" id="PF00324">
    <property type="entry name" value="AA_permease"/>
    <property type="match status" value="1"/>
</dbReference>
<dbReference type="OMA" id="CTHITKK"/>
<dbReference type="InterPro" id="IPR004841">
    <property type="entry name" value="AA-permease/SLC12A_dom"/>
</dbReference>
<dbReference type="GO" id="GO:0016020">
    <property type="term" value="C:membrane"/>
    <property type="evidence" value="ECO:0007669"/>
    <property type="project" value="UniProtKB-SubCell"/>
</dbReference>
<feature type="compositionally biased region" description="Polar residues" evidence="15">
    <location>
        <begin position="86"/>
        <end position="101"/>
    </location>
</feature>
<feature type="non-terminal residue" evidence="19">
    <location>
        <position position="1"/>
    </location>
</feature>
<feature type="compositionally biased region" description="Basic and acidic residues" evidence="15">
    <location>
        <begin position="102"/>
        <end position="116"/>
    </location>
</feature>
<dbReference type="InterPro" id="IPR018491">
    <property type="entry name" value="SLC12_C"/>
</dbReference>
<dbReference type="OrthoDB" id="2020542at2759"/>
<evidence type="ECO:0000256" key="9">
    <source>
        <dbReference type="ARBA" id="ARBA00023053"/>
    </source>
</evidence>
<dbReference type="AlphaFoldDB" id="A0A0L0BWL3"/>
<feature type="transmembrane region" description="Helical" evidence="16">
    <location>
        <begin position="424"/>
        <end position="446"/>
    </location>
</feature>
<evidence type="ECO:0000256" key="13">
    <source>
        <dbReference type="ARBA" id="ARBA00023201"/>
    </source>
</evidence>
<evidence type="ECO:0000256" key="7">
    <source>
        <dbReference type="ARBA" id="ARBA00022958"/>
    </source>
</evidence>
<dbReference type="GO" id="GO:0006884">
    <property type="term" value="P:cell volume homeostasis"/>
    <property type="evidence" value="ECO:0007669"/>
    <property type="project" value="TreeGrafter"/>
</dbReference>
<evidence type="ECO:0000256" key="11">
    <source>
        <dbReference type="ARBA" id="ARBA00023136"/>
    </source>
</evidence>
<evidence type="ECO:0008006" key="21">
    <source>
        <dbReference type="Google" id="ProtNLM"/>
    </source>
</evidence>
<feature type="compositionally biased region" description="Acidic residues" evidence="15">
    <location>
        <begin position="125"/>
        <end position="135"/>
    </location>
</feature>
<feature type="transmembrane region" description="Helical" evidence="16">
    <location>
        <begin position="342"/>
        <end position="361"/>
    </location>
</feature>
<keyword evidence="10" id="KW-0406">Ion transport</keyword>
<feature type="transmembrane region" description="Helical" evidence="16">
    <location>
        <begin position="298"/>
        <end position="322"/>
    </location>
</feature>
<comment type="caution">
    <text evidence="19">The sequence shown here is derived from an EMBL/GenBank/DDBJ whole genome shotgun (WGS) entry which is preliminary data.</text>
</comment>
<keyword evidence="20" id="KW-1185">Reference proteome</keyword>
<feature type="region of interest" description="Disordered" evidence="15">
    <location>
        <begin position="1"/>
        <end position="60"/>
    </location>
</feature>
<evidence type="ECO:0000256" key="4">
    <source>
        <dbReference type="ARBA" id="ARBA00022538"/>
    </source>
</evidence>
<feature type="transmembrane region" description="Helical" evidence="16">
    <location>
        <begin position="221"/>
        <end position="240"/>
    </location>
</feature>
<dbReference type="PRINTS" id="PR01207">
    <property type="entry name" value="NAKCLTRNSPRT"/>
</dbReference>
<keyword evidence="6" id="KW-0769">Symport</keyword>
<dbReference type="Proteomes" id="UP000037069">
    <property type="component" value="Unassembled WGS sequence"/>
</dbReference>
<evidence type="ECO:0000256" key="14">
    <source>
        <dbReference type="ARBA" id="ARBA00023214"/>
    </source>
</evidence>
<dbReference type="InterPro" id="IPR004842">
    <property type="entry name" value="SLC12A_fam"/>
</dbReference>
<gene>
    <name evidence="19" type="ORF">FF38_14179</name>
</gene>
<keyword evidence="14" id="KW-0868">Chloride</keyword>
<dbReference type="PANTHER" id="PTHR11827:SF103">
    <property type="entry name" value="SODIUM CHLORIDE COTRANSPORTER 69, ISOFORM E"/>
    <property type="match status" value="1"/>
</dbReference>
<dbReference type="GO" id="GO:1990573">
    <property type="term" value="P:potassium ion import across plasma membrane"/>
    <property type="evidence" value="ECO:0007669"/>
    <property type="project" value="TreeGrafter"/>
</dbReference>
<evidence type="ECO:0000256" key="8">
    <source>
        <dbReference type="ARBA" id="ARBA00022989"/>
    </source>
</evidence>
<evidence type="ECO:0000259" key="17">
    <source>
        <dbReference type="Pfam" id="PF00324"/>
    </source>
</evidence>
<organism evidence="19 20">
    <name type="scientific">Lucilia cuprina</name>
    <name type="common">Green bottle fly</name>
    <name type="synonym">Australian sheep blowfly</name>
    <dbReference type="NCBI Taxonomy" id="7375"/>
    <lineage>
        <taxon>Eukaryota</taxon>
        <taxon>Metazoa</taxon>
        <taxon>Ecdysozoa</taxon>
        <taxon>Arthropoda</taxon>
        <taxon>Hexapoda</taxon>
        <taxon>Insecta</taxon>
        <taxon>Pterygota</taxon>
        <taxon>Neoptera</taxon>
        <taxon>Endopterygota</taxon>
        <taxon>Diptera</taxon>
        <taxon>Brachycera</taxon>
        <taxon>Muscomorpha</taxon>
        <taxon>Oestroidea</taxon>
        <taxon>Calliphoridae</taxon>
        <taxon>Luciliinae</taxon>
        <taxon>Lucilia</taxon>
    </lineage>
</organism>
<dbReference type="STRING" id="7375.A0A0L0BWL3"/>
<evidence type="ECO:0000256" key="2">
    <source>
        <dbReference type="ARBA" id="ARBA00010593"/>
    </source>
</evidence>
<feature type="transmembrane region" description="Helical" evidence="16">
    <location>
        <begin position="368"/>
        <end position="386"/>
    </location>
</feature>
<sequence length="1173" mass="130447">KNIMSDYSSFEMGSVDRPPNRFQVNPVNHKNNNDKAASTNAAATAGGGGGAATTDDVPHEIYRRLTGIDGEPIEDDQFNEDASQMLKAQQQHRTQRQSIKSSFRDKDKPSRFKDLQTTRFQVEPQNEEDSDDSNEDRELLENEYDTKYGKSFRHFTREALPRLDNYRNIMSIQAAYRPTLDELHNATLTGKNTHSLNRNQDPEAGGGAMNGMLKFGWIKGVLVRCLLNIWGVMLFLRLSWVVGQAGIMEGFILILTTTIVTSITALSMSAISTNGVIKGGGTYYMISRSLGPEFGGSIGLIFSLANAVACAMYVVGFCESMLDLLNSMGLSIIDGSIQDVRIIGSITILILLVIVVVGMEWEAKAQIGLLIILLIAIADFVIGSIIGPKSDEERAQGFLGYNMTLLKDNFFADYRMEKGVRHDFFSVFAIFFPAATGILAGANISGDLKDPQKSIPKGTLLAILITTITYLIMVVIAGATVARDATGDVADMVNGSFAFLNCTGIVCEYGLQNSFQVIELVSGFGPLIYAGCFAATLSSALASLVSAPKVFQALCKDELYPKIVWFAKGFGKNNEPVRGYVLTFIIAVAFILIGELNLIAPLISNFFLAAYMLINFSTFHASLAKPVGWRPTFKYYNMWLSLLGSILCVAVMFLISWATALITFSVVLALYLIVAYRKPDVNWGSTTQAQTYKNALLSVQQLNNVEEHVKNYRPQILVLSGLPNTRPVLVDFAYMLTKNLSLMVCGHVLRGSSSQRYRNYLQERATTWFRRHRVKGFYSLVDGEDFESGSRALMQAAGIGKLKPNILLMGYKADWQTCEHKDLNQYFNIMHKALDMYLSVAILRVPEGLDCSQILGDESSAQRNIFDVPRTLQPNESSADLNAVDRSAQNGLSGSMDSLSRNVSQASSTSDLSFMTGTQTKEVSGLPDPADPKSPQLLTNSLRKSKNKHDDPAALYKGPGGVELSKDVLNQLTQFTRKRSHAVIDVWWLYDDGGLTLLLPYIISTRRTWQSCKLRVYALANKKAELEFEQRSMASLLSKFRIDYSDLQLIPDITKKPQETSTQFFNELIKDFVVNEKETSTTANTTQLQEDEVLISEDDLMAVQDKTNRYLRLREYLREQSTKSDLVVMTLPMPRKNIVTAPLYMAWLESLSRDMPPFLFVRGNQTSVLTFYS</sequence>
<evidence type="ECO:0000313" key="20">
    <source>
        <dbReference type="Proteomes" id="UP000037069"/>
    </source>
</evidence>
<reference evidence="19 20" key="1">
    <citation type="journal article" date="2015" name="Nat. Commun.">
        <title>Lucilia cuprina genome unlocks parasitic fly biology to underpin future interventions.</title>
        <authorList>
            <person name="Anstead C.A."/>
            <person name="Korhonen P.K."/>
            <person name="Young N.D."/>
            <person name="Hall R.S."/>
            <person name="Jex A.R."/>
            <person name="Murali S.C."/>
            <person name="Hughes D.S."/>
            <person name="Lee S.F."/>
            <person name="Perry T."/>
            <person name="Stroehlein A.J."/>
            <person name="Ansell B.R."/>
            <person name="Breugelmans B."/>
            <person name="Hofmann A."/>
            <person name="Qu J."/>
            <person name="Dugan S."/>
            <person name="Lee S.L."/>
            <person name="Chao H."/>
            <person name="Dinh H."/>
            <person name="Han Y."/>
            <person name="Doddapaneni H.V."/>
            <person name="Worley K.C."/>
            <person name="Muzny D.M."/>
            <person name="Ioannidis P."/>
            <person name="Waterhouse R.M."/>
            <person name="Zdobnov E.M."/>
            <person name="James P.J."/>
            <person name="Bagnall N.H."/>
            <person name="Kotze A.C."/>
            <person name="Gibbs R.A."/>
            <person name="Richards S."/>
            <person name="Batterham P."/>
            <person name="Gasser R.B."/>
        </authorList>
    </citation>
    <scope>NUCLEOTIDE SEQUENCE [LARGE SCALE GENOMIC DNA]</scope>
    <source>
        <strain evidence="19 20">LS</strain>
        <tissue evidence="19">Full body</tissue>
    </source>
</reference>
<keyword evidence="11 16" id="KW-0472">Membrane</keyword>
<feature type="transmembrane region" description="Helical" evidence="16">
    <location>
        <begin position="252"/>
        <end position="277"/>
    </location>
</feature>
<dbReference type="GO" id="GO:0055075">
    <property type="term" value="P:potassium ion homeostasis"/>
    <property type="evidence" value="ECO:0007669"/>
    <property type="project" value="TreeGrafter"/>
</dbReference>
<keyword evidence="8 16" id="KW-1133">Transmembrane helix</keyword>
<dbReference type="GO" id="GO:0055078">
    <property type="term" value="P:sodium ion homeostasis"/>
    <property type="evidence" value="ECO:0007669"/>
    <property type="project" value="TreeGrafter"/>
</dbReference>
<evidence type="ECO:0000256" key="6">
    <source>
        <dbReference type="ARBA" id="ARBA00022847"/>
    </source>
</evidence>
<feature type="domain" description="Amino acid permease/ SLC12A" evidence="17">
    <location>
        <begin position="220"/>
        <end position="717"/>
    </location>
</feature>
<feature type="region of interest" description="Disordered" evidence="15">
    <location>
        <begin position="906"/>
        <end position="952"/>
    </location>
</feature>
<comment type="subcellular location">
    <subcellularLocation>
        <location evidence="1">Membrane</location>
        <topology evidence="1">Multi-pass membrane protein</topology>
    </subcellularLocation>
</comment>
<feature type="domain" description="SLC12A transporter C-terminal" evidence="18">
    <location>
        <begin position="726"/>
        <end position="1173"/>
    </location>
</feature>
<feature type="transmembrane region" description="Helical" evidence="16">
    <location>
        <begin position="527"/>
        <end position="547"/>
    </location>
</feature>
<keyword evidence="3" id="KW-0813">Transport</keyword>
<accession>A0A0L0BWL3</accession>